<reference evidence="3" key="1">
    <citation type="submission" date="2020-06" db="EMBL/GenBank/DDBJ databases">
        <authorList>
            <person name="Li T."/>
            <person name="Hu X."/>
            <person name="Zhang T."/>
            <person name="Song X."/>
            <person name="Zhang H."/>
            <person name="Dai N."/>
            <person name="Sheng W."/>
            <person name="Hou X."/>
            <person name="Wei L."/>
        </authorList>
    </citation>
    <scope>NUCLEOTIDE SEQUENCE</scope>
    <source>
        <strain evidence="3">G01</strain>
        <tissue evidence="3">Leaf</tissue>
    </source>
</reference>
<dbReference type="Pfam" id="PF00078">
    <property type="entry name" value="RVT_1"/>
    <property type="match status" value="1"/>
</dbReference>
<keyword evidence="1" id="KW-1133">Transmembrane helix</keyword>
<evidence type="ECO:0000256" key="1">
    <source>
        <dbReference type="SAM" id="Phobius"/>
    </source>
</evidence>
<name>A0AAW2NP45_9LAMI</name>
<evidence type="ECO:0000259" key="2">
    <source>
        <dbReference type="Pfam" id="PF00078"/>
    </source>
</evidence>
<protein>
    <recommendedName>
        <fullName evidence="2">Reverse transcriptase domain-containing protein</fullName>
    </recommendedName>
</protein>
<keyword evidence="1" id="KW-0472">Membrane</keyword>
<organism evidence="3">
    <name type="scientific">Sesamum angustifolium</name>
    <dbReference type="NCBI Taxonomy" id="2727405"/>
    <lineage>
        <taxon>Eukaryota</taxon>
        <taxon>Viridiplantae</taxon>
        <taxon>Streptophyta</taxon>
        <taxon>Embryophyta</taxon>
        <taxon>Tracheophyta</taxon>
        <taxon>Spermatophyta</taxon>
        <taxon>Magnoliopsida</taxon>
        <taxon>eudicotyledons</taxon>
        <taxon>Gunneridae</taxon>
        <taxon>Pentapetalae</taxon>
        <taxon>asterids</taxon>
        <taxon>lamiids</taxon>
        <taxon>Lamiales</taxon>
        <taxon>Pedaliaceae</taxon>
        <taxon>Sesamum</taxon>
    </lineage>
</organism>
<gene>
    <name evidence="3" type="ORF">Sangu_1313000</name>
</gene>
<feature type="domain" description="Reverse transcriptase" evidence="2">
    <location>
        <begin position="2"/>
        <end position="133"/>
    </location>
</feature>
<comment type="caution">
    <text evidence="3">The sequence shown here is derived from an EMBL/GenBank/DDBJ whole genome shotgun (WGS) entry which is preliminary data.</text>
</comment>
<dbReference type="InterPro" id="IPR000477">
    <property type="entry name" value="RT_dom"/>
</dbReference>
<evidence type="ECO:0000313" key="3">
    <source>
        <dbReference type="EMBL" id="KAL0344256.1"/>
    </source>
</evidence>
<accession>A0AAW2NP45</accession>
<sequence>MVVKLDMSKTYDRVEWSFLIGVLHRLGFHHQFVNLIMMLVTSVSYSFLLNRKSFGFLCLERGIHQVDPLSPYLFIFCAEALSLLMQEAEQQRILTGVGVADQAPWVSHMLFACDVLVFCYAHESQLEEVRRILGSTKKLRDR</sequence>
<dbReference type="PANTHER" id="PTHR19446">
    <property type="entry name" value="REVERSE TRANSCRIPTASES"/>
    <property type="match status" value="1"/>
</dbReference>
<proteinExistence type="predicted"/>
<dbReference type="AlphaFoldDB" id="A0AAW2NP45"/>
<keyword evidence="1" id="KW-0812">Transmembrane</keyword>
<dbReference type="EMBL" id="JACGWK010000007">
    <property type="protein sequence ID" value="KAL0344256.1"/>
    <property type="molecule type" value="Genomic_DNA"/>
</dbReference>
<feature type="transmembrane region" description="Helical" evidence="1">
    <location>
        <begin position="28"/>
        <end position="48"/>
    </location>
</feature>
<reference evidence="3" key="2">
    <citation type="journal article" date="2024" name="Plant">
        <title>Genomic evolution and insights into agronomic trait innovations of Sesamum species.</title>
        <authorList>
            <person name="Miao H."/>
            <person name="Wang L."/>
            <person name="Qu L."/>
            <person name="Liu H."/>
            <person name="Sun Y."/>
            <person name="Le M."/>
            <person name="Wang Q."/>
            <person name="Wei S."/>
            <person name="Zheng Y."/>
            <person name="Lin W."/>
            <person name="Duan Y."/>
            <person name="Cao H."/>
            <person name="Xiong S."/>
            <person name="Wang X."/>
            <person name="Wei L."/>
            <person name="Li C."/>
            <person name="Ma Q."/>
            <person name="Ju M."/>
            <person name="Zhao R."/>
            <person name="Li G."/>
            <person name="Mu C."/>
            <person name="Tian Q."/>
            <person name="Mei H."/>
            <person name="Zhang T."/>
            <person name="Gao T."/>
            <person name="Zhang H."/>
        </authorList>
    </citation>
    <scope>NUCLEOTIDE SEQUENCE</scope>
    <source>
        <strain evidence="3">G01</strain>
    </source>
</reference>